<comment type="caution">
    <text evidence="9">The sequence shown here is derived from an EMBL/GenBank/DDBJ whole genome shotgun (WGS) entry which is preliminary data.</text>
</comment>
<dbReference type="CDD" id="cd00067">
    <property type="entry name" value="GAL4"/>
    <property type="match status" value="1"/>
</dbReference>
<keyword evidence="6" id="KW-0539">Nucleus</keyword>
<protein>
    <recommendedName>
        <fullName evidence="8">Zn(2)-C6 fungal-type domain-containing protein</fullName>
    </recommendedName>
</protein>
<keyword evidence="5" id="KW-0804">Transcription</keyword>
<keyword evidence="3" id="KW-0805">Transcription regulation</keyword>
<dbReference type="PROSITE" id="PS50048">
    <property type="entry name" value="ZN2_CY6_FUNGAL_2"/>
    <property type="match status" value="1"/>
</dbReference>
<evidence type="ECO:0000256" key="3">
    <source>
        <dbReference type="ARBA" id="ARBA00023015"/>
    </source>
</evidence>
<dbReference type="SMART" id="SM00066">
    <property type="entry name" value="GAL4"/>
    <property type="match status" value="1"/>
</dbReference>
<dbReference type="InterPro" id="IPR001138">
    <property type="entry name" value="Zn2Cys6_DnaBD"/>
</dbReference>
<dbReference type="PANTHER" id="PTHR37534:SF49">
    <property type="entry name" value="LYSINE BIOSYNTHESIS REGULATORY PROTEIN LYS14"/>
    <property type="match status" value="1"/>
</dbReference>
<feature type="domain" description="Zn(2)-C6 fungal-type" evidence="8">
    <location>
        <begin position="24"/>
        <end position="54"/>
    </location>
</feature>
<dbReference type="GO" id="GO:0005634">
    <property type="term" value="C:nucleus"/>
    <property type="evidence" value="ECO:0007669"/>
    <property type="project" value="UniProtKB-SubCell"/>
</dbReference>
<dbReference type="Proteomes" id="UP001174694">
    <property type="component" value="Unassembled WGS sequence"/>
</dbReference>
<dbReference type="GO" id="GO:0008270">
    <property type="term" value="F:zinc ion binding"/>
    <property type="evidence" value="ECO:0007669"/>
    <property type="project" value="InterPro"/>
</dbReference>
<evidence type="ECO:0000256" key="2">
    <source>
        <dbReference type="ARBA" id="ARBA00022833"/>
    </source>
</evidence>
<organism evidence="9 10">
    <name type="scientific">Pleurostoma richardsiae</name>
    <dbReference type="NCBI Taxonomy" id="41990"/>
    <lineage>
        <taxon>Eukaryota</taxon>
        <taxon>Fungi</taxon>
        <taxon>Dikarya</taxon>
        <taxon>Ascomycota</taxon>
        <taxon>Pezizomycotina</taxon>
        <taxon>Sordariomycetes</taxon>
        <taxon>Sordariomycetidae</taxon>
        <taxon>Calosphaeriales</taxon>
        <taxon>Pleurostomataceae</taxon>
        <taxon>Pleurostoma</taxon>
    </lineage>
</organism>
<dbReference type="Pfam" id="PF11951">
    <property type="entry name" value="Fungal_trans_2"/>
    <property type="match status" value="1"/>
</dbReference>
<comment type="subcellular location">
    <subcellularLocation>
        <location evidence="1">Nucleus</location>
    </subcellularLocation>
</comment>
<evidence type="ECO:0000256" key="6">
    <source>
        <dbReference type="ARBA" id="ARBA00023242"/>
    </source>
</evidence>
<dbReference type="PANTHER" id="PTHR37534">
    <property type="entry name" value="TRANSCRIPTIONAL ACTIVATOR PROTEIN UGA3"/>
    <property type="match status" value="1"/>
</dbReference>
<gene>
    <name evidence="9" type="ORF">NKR23_g6155</name>
</gene>
<accession>A0AA38REV0</accession>
<dbReference type="Pfam" id="PF00172">
    <property type="entry name" value="Zn_clus"/>
    <property type="match status" value="1"/>
</dbReference>
<evidence type="ECO:0000256" key="1">
    <source>
        <dbReference type="ARBA" id="ARBA00004123"/>
    </source>
</evidence>
<keyword evidence="10" id="KW-1185">Reference proteome</keyword>
<evidence type="ECO:0000256" key="4">
    <source>
        <dbReference type="ARBA" id="ARBA00023125"/>
    </source>
</evidence>
<evidence type="ECO:0000313" key="9">
    <source>
        <dbReference type="EMBL" id="KAJ9144201.1"/>
    </source>
</evidence>
<keyword evidence="4" id="KW-0238">DNA-binding</keyword>
<dbReference type="SUPFAM" id="SSF57701">
    <property type="entry name" value="Zn2/Cys6 DNA-binding domain"/>
    <property type="match status" value="1"/>
</dbReference>
<dbReference type="PROSITE" id="PS00463">
    <property type="entry name" value="ZN2_CY6_FUNGAL_1"/>
    <property type="match status" value="1"/>
</dbReference>
<dbReference type="AlphaFoldDB" id="A0AA38REV0"/>
<proteinExistence type="predicted"/>
<dbReference type="EMBL" id="JANBVO010000017">
    <property type="protein sequence ID" value="KAJ9144201.1"/>
    <property type="molecule type" value="Genomic_DNA"/>
</dbReference>
<name>A0AA38REV0_9PEZI</name>
<dbReference type="GO" id="GO:0045944">
    <property type="term" value="P:positive regulation of transcription by RNA polymerase II"/>
    <property type="evidence" value="ECO:0007669"/>
    <property type="project" value="TreeGrafter"/>
</dbReference>
<feature type="region of interest" description="Disordered" evidence="7">
    <location>
        <begin position="111"/>
        <end position="139"/>
    </location>
</feature>
<feature type="compositionally biased region" description="Low complexity" evidence="7">
    <location>
        <begin position="114"/>
        <end position="139"/>
    </location>
</feature>
<reference evidence="9" key="1">
    <citation type="submission" date="2022-07" db="EMBL/GenBank/DDBJ databases">
        <title>Fungi with potential for degradation of polypropylene.</title>
        <authorList>
            <person name="Gostincar C."/>
        </authorList>
    </citation>
    <scope>NUCLEOTIDE SEQUENCE</scope>
    <source>
        <strain evidence="9">EXF-13308</strain>
    </source>
</reference>
<dbReference type="GO" id="GO:0000981">
    <property type="term" value="F:DNA-binding transcription factor activity, RNA polymerase II-specific"/>
    <property type="evidence" value="ECO:0007669"/>
    <property type="project" value="InterPro"/>
</dbReference>
<evidence type="ECO:0000313" key="10">
    <source>
        <dbReference type="Proteomes" id="UP001174694"/>
    </source>
</evidence>
<dbReference type="Gene3D" id="4.10.240.10">
    <property type="entry name" value="Zn(2)-C6 fungal-type DNA-binding domain"/>
    <property type="match status" value="1"/>
</dbReference>
<sequence length="536" mass="60244">MGHAARPGGARRRSRAGEVRTRSGCWKCRERRVKCPEQRPICGHCERLGFVCTYDVRLSWQTVQKAEPRRRKTAPRVQDWMFLNTVSEDFVDTDLFDLFLWDDLSSCDTSSVISTPSHLSRGSSPSLSTLSPSSSPLPTYTETPCQDIAPYIPPLALSKDDAYLWEYFATCVTPQCSLDNITNPYRNVVLRIAASSPQGPLFQCIIGASANQLHNLGHKGFEAKIWHSRANALALLRRGMEGQVSLTDTLHTDYDSAAQILGSAVMLCFSEILQDCSETWTAHADFALSYLQRDDGGTQTLAPVLRDLAQFSVSYFTYHRVLVATASPRLFTRSVIARKETSRTTPLRSLTGCPDRLLALIADVTELAYEQETLELTDEFAHRRNSIERELHELYQPATSAPDAEEAEFNHVAELKRLTTLLYLHSRIDNAGPREPHVMRLTARILQLLKGISLRTNTILWSLFIVATLGVRPESDGDRNLVIERLAALQQTRQLGNVRKARQIIEDVWRTRDLKASHATRGWSILTDKYGTISLA</sequence>
<evidence type="ECO:0000256" key="5">
    <source>
        <dbReference type="ARBA" id="ARBA00023163"/>
    </source>
</evidence>
<dbReference type="GO" id="GO:0000976">
    <property type="term" value="F:transcription cis-regulatory region binding"/>
    <property type="evidence" value="ECO:0007669"/>
    <property type="project" value="TreeGrafter"/>
</dbReference>
<keyword evidence="2" id="KW-0862">Zinc</keyword>
<dbReference type="InterPro" id="IPR021858">
    <property type="entry name" value="Fun_TF"/>
</dbReference>
<evidence type="ECO:0000256" key="7">
    <source>
        <dbReference type="SAM" id="MobiDB-lite"/>
    </source>
</evidence>
<dbReference type="InterPro" id="IPR036864">
    <property type="entry name" value="Zn2-C6_fun-type_DNA-bd_sf"/>
</dbReference>
<evidence type="ECO:0000259" key="8">
    <source>
        <dbReference type="PROSITE" id="PS50048"/>
    </source>
</evidence>